<keyword evidence="2 5" id="KW-0812">Transmembrane</keyword>
<feature type="transmembrane region" description="Helical" evidence="5">
    <location>
        <begin position="176"/>
        <end position="193"/>
    </location>
</feature>
<comment type="subcellular location">
    <subcellularLocation>
        <location evidence="1">Membrane</location>
    </subcellularLocation>
</comment>
<dbReference type="Proteomes" id="UP001354989">
    <property type="component" value="Plasmid pPP3"/>
</dbReference>
<evidence type="ECO:0000256" key="3">
    <source>
        <dbReference type="ARBA" id="ARBA00022989"/>
    </source>
</evidence>
<evidence type="ECO:0000259" key="6">
    <source>
        <dbReference type="Pfam" id="PF00924"/>
    </source>
</evidence>
<feature type="transmembrane region" description="Helical" evidence="5">
    <location>
        <begin position="81"/>
        <end position="102"/>
    </location>
</feature>
<dbReference type="InterPro" id="IPR010920">
    <property type="entry name" value="LSM_dom_sf"/>
</dbReference>
<evidence type="ECO:0000256" key="4">
    <source>
        <dbReference type="ARBA" id="ARBA00023136"/>
    </source>
</evidence>
<dbReference type="InterPro" id="IPR030192">
    <property type="entry name" value="YbdG"/>
</dbReference>
<name>A0ABN6LJU1_9BACT</name>
<reference evidence="7 8" key="1">
    <citation type="submission" date="2021-12" db="EMBL/GenBank/DDBJ databases">
        <title>Genome sequencing of bacteria with rrn-lacking chromosome and rrn-plasmid.</title>
        <authorList>
            <person name="Anda M."/>
            <person name="Iwasaki W."/>
        </authorList>
    </citation>
    <scope>NUCLEOTIDE SEQUENCE [LARGE SCALE GENOMIC DNA]</scope>
    <source>
        <strain evidence="7 8">NBRC 101262</strain>
        <plasmid evidence="7 8">pPP3</plasmid>
    </source>
</reference>
<dbReference type="SUPFAM" id="SSF50182">
    <property type="entry name" value="Sm-like ribonucleoproteins"/>
    <property type="match status" value="1"/>
</dbReference>
<keyword evidence="4 5" id="KW-0472">Membrane</keyword>
<keyword evidence="7" id="KW-0614">Plasmid</keyword>
<dbReference type="EMBL" id="AP025295">
    <property type="protein sequence ID" value="BDD01737.1"/>
    <property type="molecule type" value="Genomic_DNA"/>
</dbReference>
<geneLocation type="plasmid" evidence="7 8">
    <name>pPP3</name>
</geneLocation>
<proteinExistence type="predicted"/>
<dbReference type="InterPro" id="IPR023408">
    <property type="entry name" value="MscS_beta-dom_sf"/>
</dbReference>
<evidence type="ECO:0000313" key="8">
    <source>
        <dbReference type="Proteomes" id="UP001354989"/>
    </source>
</evidence>
<accession>A0ABN6LJU1</accession>
<dbReference type="InterPro" id="IPR006685">
    <property type="entry name" value="MscS_channel_2nd"/>
</dbReference>
<dbReference type="RefSeq" id="WP_332920126.1">
    <property type="nucleotide sequence ID" value="NZ_AP025295.1"/>
</dbReference>
<feature type="transmembrane region" description="Helical" evidence="5">
    <location>
        <begin position="108"/>
        <end position="129"/>
    </location>
</feature>
<evidence type="ECO:0000256" key="2">
    <source>
        <dbReference type="ARBA" id="ARBA00022692"/>
    </source>
</evidence>
<feature type="transmembrane region" description="Helical" evidence="5">
    <location>
        <begin position="29"/>
        <end position="47"/>
    </location>
</feature>
<protein>
    <recommendedName>
        <fullName evidence="6">Mechanosensitive ion channel MscS domain-containing protein</fullName>
    </recommendedName>
</protein>
<feature type="transmembrane region" description="Helical" evidence="5">
    <location>
        <begin position="150"/>
        <end position="170"/>
    </location>
</feature>
<evidence type="ECO:0000313" key="7">
    <source>
        <dbReference type="EMBL" id="BDD01737.1"/>
    </source>
</evidence>
<keyword evidence="3 5" id="KW-1133">Transmembrane helix</keyword>
<organism evidence="7 8">
    <name type="scientific">Persicobacter psychrovividus</name>
    <dbReference type="NCBI Taxonomy" id="387638"/>
    <lineage>
        <taxon>Bacteria</taxon>
        <taxon>Pseudomonadati</taxon>
        <taxon>Bacteroidota</taxon>
        <taxon>Cytophagia</taxon>
        <taxon>Cytophagales</taxon>
        <taxon>Persicobacteraceae</taxon>
        <taxon>Persicobacter</taxon>
    </lineage>
</organism>
<dbReference type="Gene3D" id="2.30.30.60">
    <property type="match status" value="1"/>
</dbReference>
<dbReference type="PANTHER" id="PTHR30414:SF0">
    <property type="entry name" value="MINICONDUCTANCE MECHANOSENSITIVE CHANNEL YBDG"/>
    <property type="match status" value="1"/>
</dbReference>
<gene>
    <name evidence="7" type="ORF">PEPS_40170</name>
</gene>
<feature type="domain" description="Mechanosensitive ion channel MscS" evidence="6">
    <location>
        <begin position="195"/>
        <end position="263"/>
    </location>
</feature>
<sequence length="440" mass="50690">MDKQGFSYHILNSISQSPLLHDEGLHNSVAFQVVATIMIFVVAFGLGEINRRLIFRPIIHLIYQRDKDLPKKLAELKLLRFISFFTNITIVYLLVGNIPSLLDTIQNFIAKLSLVMLLFLGTRLVTLFLELADYKYAQKAMQKQSSFSGYIGVLSFFMYLVAFIFSLSIIINESPFALLTTLAGFTALFLLAFRDTIMSIYASVVITHGQLVEVGDWIEMPSDGVDGEVDEVSLNVVKVRNWDKTIMTFPTYKLVGGTFKNWQGMRRLGIRRIKRIILLDMNSIRFLSELEVNQIKSQIPLLSDMKIKDDLHSFNAVPQDPITKYVSNVTLFRNYMVQYLHAHPKISNRGMLLVREKEPSQNGLPIEIYCFSDRSDWVYYENLQSSIFDHILSVVALFKLRVYQRDQSWQNGLQGTSSEIFWEMPNKPHGYSDIDTFKKR</sequence>
<dbReference type="PANTHER" id="PTHR30414">
    <property type="entry name" value="MINICONDUCTANCE MECHANOSENSITIVE CHANNEL YBDG"/>
    <property type="match status" value="1"/>
</dbReference>
<dbReference type="Pfam" id="PF00924">
    <property type="entry name" value="MS_channel_2nd"/>
    <property type="match status" value="1"/>
</dbReference>
<evidence type="ECO:0000256" key="1">
    <source>
        <dbReference type="ARBA" id="ARBA00004370"/>
    </source>
</evidence>
<evidence type="ECO:0000256" key="5">
    <source>
        <dbReference type="SAM" id="Phobius"/>
    </source>
</evidence>
<keyword evidence="8" id="KW-1185">Reference proteome</keyword>